<sequence>MSSTTSTGAPYPVQHWVPPLHGTWKINCDTATDLFRERGAVAVLIRDATGKLVDGIATSLMTIALVRKACAVRLACSMARALHGATLEVESDCKTLIQLCVSEGVPPWEICAVMNDI</sequence>
<gene>
    <name evidence="1" type="ORF">LOK49_LG14G00511</name>
</gene>
<accession>A0ACC0FCT1</accession>
<name>A0ACC0FCT1_9ERIC</name>
<evidence type="ECO:0000313" key="1">
    <source>
        <dbReference type="EMBL" id="KAI7986279.1"/>
    </source>
</evidence>
<evidence type="ECO:0000313" key="2">
    <source>
        <dbReference type="Proteomes" id="UP001060215"/>
    </source>
</evidence>
<dbReference type="EMBL" id="CM045772">
    <property type="protein sequence ID" value="KAI7986279.1"/>
    <property type="molecule type" value="Genomic_DNA"/>
</dbReference>
<keyword evidence="2" id="KW-1185">Reference proteome</keyword>
<organism evidence="1 2">
    <name type="scientific">Camellia lanceoleosa</name>
    <dbReference type="NCBI Taxonomy" id="1840588"/>
    <lineage>
        <taxon>Eukaryota</taxon>
        <taxon>Viridiplantae</taxon>
        <taxon>Streptophyta</taxon>
        <taxon>Embryophyta</taxon>
        <taxon>Tracheophyta</taxon>
        <taxon>Spermatophyta</taxon>
        <taxon>Magnoliopsida</taxon>
        <taxon>eudicotyledons</taxon>
        <taxon>Gunneridae</taxon>
        <taxon>Pentapetalae</taxon>
        <taxon>asterids</taxon>
        <taxon>Ericales</taxon>
        <taxon>Theaceae</taxon>
        <taxon>Camellia</taxon>
    </lineage>
</organism>
<protein>
    <submittedName>
        <fullName evidence="1">Uncharacterized protein</fullName>
    </submittedName>
</protein>
<proteinExistence type="predicted"/>
<dbReference type="Proteomes" id="UP001060215">
    <property type="component" value="Chromosome 15"/>
</dbReference>
<reference evidence="1 2" key="1">
    <citation type="journal article" date="2022" name="Plant J.">
        <title>Chromosome-level genome of Camellia lanceoleosa provides a valuable resource for understanding genome evolution and self-incompatibility.</title>
        <authorList>
            <person name="Gong W."/>
            <person name="Xiao S."/>
            <person name="Wang L."/>
            <person name="Liao Z."/>
            <person name="Chang Y."/>
            <person name="Mo W."/>
            <person name="Hu G."/>
            <person name="Li W."/>
            <person name="Zhao G."/>
            <person name="Zhu H."/>
            <person name="Hu X."/>
            <person name="Ji K."/>
            <person name="Xiang X."/>
            <person name="Song Q."/>
            <person name="Yuan D."/>
            <person name="Jin S."/>
            <person name="Zhang L."/>
        </authorList>
    </citation>
    <scope>NUCLEOTIDE SEQUENCE [LARGE SCALE GENOMIC DNA]</scope>
    <source>
        <strain evidence="1">SQ_2022a</strain>
    </source>
</reference>
<comment type="caution">
    <text evidence="1">The sequence shown here is derived from an EMBL/GenBank/DDBJ whole genome shotgun (WGS) entry which is preliminary data.</text>
</comment>